<keyword evidence="2" id="KW-1185">Reference proteome</keyword>
<accession>W4KF02</accession>
<proteinExistence type="predicted"/>
<sequence length="245" mass="26298">MPFPIDDTQEHKHPSPSGLVARLTGIEIEGTFKGSGRGDHIVVVFIDDQEKWKSKKCSGGSRLHWQEDHRLWLHPSSSIKVEVFRKSRVPGKVHLLGHSLGSVVDFLGSGQSYISSTIEVQPMLQIDAAMDLLDDTGVVVAGVKLKILLSLVSDSAQDTMGRVDAVISQLDDSILSKISKSVDASATVATGAYSSADAASSCIPSLGQVFEAVVKIARTFSDTHPILKVSCTVLLSVYEVCSLLL</sequence>
<dbReference type="AlphaFoldDB" id="W4KF02"/>
<dbReference type="KEGG" id="hir:HETIRDRAFT_415413"/>
<dbReference type="InParanoid" id="W4KF02"/>
<dbReference type="GeneID" id="20673247"/>
<dbReference type="RefSeq" id="XP_009543418.1">
    <property type="nucleotide sequence ID" value="XM_009545123.1"/>
</dbReference>
<gene>
    <name evidence="1" type="ORF">HETIRDRAFT_415413</name>
</gene>
<protein>
    <submittedName>
        <fullName evidence="1">Uncharacterized protein</fullName>
    </submittedName>
</protein>
<name>W4KF02_HETIT</name>
<dbReference type="EMBL" id="KI925456">
    <property type="protein sequence ID" value="ETW83646.1"/>
    <property type="molecule type" value="Genomic_DNA"/>
</dbReference>
<dbReference type="OrthoDB" id="7464126at2759"/>
<evidence type="ECO:0000313" key="1">
    <source>
        <dbReference type="EMBL" id="ETW83646.1"/>
    </source>
</evidence>
<evidence type="ECO:0000313" key="2">
    <source>
        <dbReference type="Proteomes" id="UP000030671"/>
    </source>
</evidence>
<reference evidence="1 2" key="1">
    <citation type="journal article" date="2012" name="New Phytol.">
        <title>Insight into trade-off between wood decay and parasitism from the genome of a fungal forest pathogen.</title>
        <authorList>
            <person name="Olson A."/>
            <person name="Aerts A."/>
            <person name="Asiegbu F."/>
            <person name="Belbahri L."/>
            <person name="Bouzid O."/>
            <person name="Broberg A."/>
            <person name="Canback B."/>
            <person name="Coutinho P.M."/>
            <person name="Cullen D."/>
            <person name="Dalman K."/>
            <person name="Deflorio G."/>
            <person name="van Diepen L.T."/>
            <person name="Dunand C."/>
            <person name="Duplessis S."/>
            <person name="Durling M."/>
            <person name="Gonthier P."/>
            <person name="Grimwood J."/>
            <person name="Fossdal C.G."/>
            <person name="Hansson D."/>
            <person name="Henrissat B."/>
            <person name="Hietala A."/>
            <person name="Himmelstrand K."/>
            <person name="Hoffmeister D."/>
            <person name="Hogberg N."/>
            <person name="James T.Y."/>
            <person name="Karlsson M."/>
            <person name="Kohler A."/>
            <person name="Kues U."/>
            <person name="Lee Y.H."/>
            <person name="Lin Y.C."/>
            <person name="Lind M."/>
            <person name="Lindquist E."/>
            <person name="Lombard V."/>
            <person name="Lucas S."/>
            <person name="Lunden K."/>
            <person name="Morin E."/>
            <person name="Murat C."/>
            <person name="Park J."/>
            <person name="Raffaello T."/>
            <person name="Rouze P."/>
            <person name="Salamov A."/>
            <person name="Schmutz J."/>
            <person name="Solheim H."/>
            <person name="Stahlberg J."/>
            <person name="Velez H."/>
            <person name="de Vries R.P."/>
            <person name="Wiebenga A."/>
            <person name="Woodward S."/>
            <person name="Yakovlev I."/>
            <person name="Garbelotto M."/>
            <person name="Martin F."/>
            <person name="Grigoriev I.V."/>
            <person name="Stenlid J."/>
        </authorList>
    </citation>
    <scope>NUCLEOTIDE SEQUENCE [LARGE SCALE GENOMIC DNA]</scope>
    <source>
        <strain evidence="1 2">TC 32-1</strain>
    </source>
</reference>
<dbReference type="HOGENOM" id="CLU_1310283_0_0_1"/>
<dbReference type="Proteomes" id="UP000030671">
    <property type="component" value="Unassembled WGS sequence"/>
</dbReference>
<organism evidence="1 2">
    <name type="scientific">Heterobasidion irregulare (strain TC 32-1)</name>
    <dbReference type="NCBI Taxonomy" id="747525"/>
    <lineage>
        <taxon>Eukaryota</taxon>
        <taxon>Fungi</taxon>
        <taxon>Dikarya</taxon>
        <taxon>Basidiomycota</taxon>
        <taxon>Agaricomycotina</taxon>
        <taxon>Agaricomycetes</taxon>
        <taxon>Russulales</taxon>
        <taxon>Bondarzewiaceae</taxon>
        <taxon>Heterobasidion</taxon>
        <taxon>Heterobasidion annosum species complex</taxon>
    </lineage>
</organism>